<dbReference type="Proteomes" id="UP000027590">
    <property type="component" value="Unassembled WGS sequence"/>
</dbReference>
<dbReference type="RefSeq" id="WP_052349162.1">
    <property type="nucleotide sequence ID" value="NZ_CBLY010000006.1"/>
</dbReference>
<keyword evidence="5" id="KW-1185">Reference proteome</keyword>
<accession>A0A7U7J1F4</accession>
<evidence type="ECO:0000313" key="2">
    <source>
        <dbReference type="EMBL" id="CDG34354.1"/>
    </source>
</evidence>
<name>A0A7U7J1F4_9PROT</name>
<feature type="transmembrane region" description="Helical" evidence="1">
    <location>
        <begin position="62"/>
        <end position="85"/>
    </location>
</feature>
<feature type="transmembrane region" description="Helical" evidence="1">
    <location>
        <begin position="91"/>
        <end position="112"/>
    </location>
</feature>
<gene>
    <name evidence="3" type="ORF">ASQ42_01380</name>
    <name evidence="2" type="ORF">SACS_1616</name>
</gene>
<evidence type="ECO:0008006" key="6">
    <source>
        <dbReference type="Google" id="ProtNLM"/>
    </source>
</evidence>
<evidence type="ECO:0000313" key="5">
    <source>
        <dbReference type="Proteomes" id="UP000237218"/>
    </source>
</evidence>
<dbReference type="OrthoDB" id="7283247at2"/>
<keyword evidence="1" id="KW-1133">Transmembrane helix</keyword>
<dbReference type="EMBL" id="CBLY010000006">
    <property type="protein sequence ID" value="CDG34354.1"/>
    <property type="molecule type" value="Genomic_DNA"/>
</dbReference>
<proteinExistence type="predicted"/>
<dbReference type="AlphaFoldDB" id="A0A7U7J1F4"/>
<keyword evidence="1" id="KW-0472">Membrane</keyword>
<reference evidence="3 5" key="3">
    <citation type="submission" date="2018-02" db="EMBL/GenBank/DDBJ databases">
        <title>Draft genome sequences of four Parasaccharibacter apium strains isolated from honey bees.</title>
        <authorList>
            <person name="Corby-Harris V.L."/>
            <person name="Anderson K.E."/>
        </authorList>
    </citation>
    <scope>NUCLEOTIDE SEQUENCE [LARGE SCALE GENOMIC DNA]</scope>
    <source>
        <strain evidence="3 5">B8</strain>
    </source>
</reference>
<dbReference type="EMBL" id="LMYI01000002">
    <property type="protein sequence ID" value="POS64784.1"/>
    <property type="molecule type" value="Genomic_DNA"/>
</dbReference>
<sequence>MKPGPLPRLTRSAATRLDSTPQSLPPRSMSACPCCHQPLQNTASVCPHCRAEKHYGPVKREVLLSSLCGLALVLGLTRLLFPQLFAPFSPWLILLMLAGLAVGFIFAQFRFAGDRWLHLHKD</sequence>
<comment type="caution">
    <text evidence="2">The sequence shown here is derived from an EMBL/GenBank/DDBJ whole genome shotgun (WGS) entry which is preliminary data.</text>
</comment>
<organism evidence="2 4">
    <name type="scientific">Parasaccharibacter apium</name>
    <dbReference type="NCBI Taxonomy" id="1510841"/>
    <lineage>
        <taxon>Bacteria</taxon>
        <taxon>Pseudomonadati</taxon>
        <taxon>Pseudomonadota</taxon>
        <taxon>Alphaproteobacteria</taxon>
        <taxon>Acetobacterales</taxon>
        <taxon>Acetobacteraceae</taxon>
        <taxon>Parasaccharibacter</taxon>
    </lineage>
</organism>
<evidence type="ECO:0000313" key="4">
    <source>
        <dbReference type="Proteomes" id="UP000027590"/>
    </source>
</evidence>
<evidence type="ECO:0000313" key="3">
    <source>
        <dbReference type="EMBL" id="POS64784.1"/>
    </source>
</evidence>
<dbReference type="Proteomes" id="UP000237218">
    <property type="component" value="Unassembled WGS sequence"/>
</dbReference>
<reference evidence="2 4" key="1">
    <citation type="journal article" date="2014" name="Genome Biol. Evol.">
        <title>Acetic acid bacteria genomes reveal functional traits for adaptation to life in insect guts.</title>
        <authorList>
            <person name="Chouaia B."/>
            <person name="Gaiarsa S."/>
            <person name="Crotti E."/>
            <person name="Comandatore F."/>
            <person name="Degli Esposti M."/>
            <person name="Ricci I."/>
            <person name="Alma A."/>
            <person name="Favia G."/>
            <person name="Bandi C."/>
            <person name="Daffonchio D."/>
        </authorList>
    </citation>
    <scope>NUCLEOTIDE SEQUENCE [LARGE SCALE GENOMIC DNA]</scope>
    <source>
        <strain evidence="2">AM168</strain>
        <strain evidence="4">AM169</strain>
    </source>
</reference>
<protein>
    <recommendedName>
        <fullName evidence="6">Zinc ribbon domain-containing protein</fullName>
    </recommendedName>
</protein>
<keyword evidence="1" id="KW-0812">Transmembrane</keyword>
<reference evidence="2 4" key="2">
    <citation type="journal article" date="2014" name="PLoS ONE">
        <title>Evolution of mitochondria reconstructed from the energy metabolism of living bacteria.</title>
        <authorList>
            <person name="Degli Esposti M."/>
            <person name="Chouaia B."/>
            <person name="Comandatore F."/>
            <person name="Crotti E."/>
            <person name="Sassera D."/>
            <person name="Lievens P.M."/>
            <person name="Daffonchio D."/>
            <person name="Bandi C."/>
        </authorList>
    </citation>
    <scope>NUCLEOTIDE SEQUENCE [LARGE SCALE GENOMIC DNA]</scope>
    <source>
        <strain evidence="2">AM168</strain>
        <strain evidence="4">AM169</strain>
    </source>
</reference>
<evidence type="ECO:0000256" key="1">
    <source>
        <dbReference type="SAM" id="Phobius"/>
    </source>
</evidence>